<feature type="transmembrane region" description="Helical" evidence="1">
    <location>
        <begin position="130"/>
        <end position="155"/>
    </location>
</feature>
<dbReference type="AlphaFoldDB" id="A8MA80"/>
<evidence type="ECO:0000256" key="1">
    <source>
        <dbReference type="SAM" id="Phobius"/>
    </source>
</evidence>
<feature type="transmembrane region" description="Helical" evidence="1">
    <location>
        <begin position="102"/>
        <end position="124"/>
    </location>
</feature>
<dbReference type="Proteomes" id="UP000001137">
    <property type="component" value="Chromosome"/>
</dbReference>
<feature type="transmembrane region" description="Helical" evidence="1">
    <location>
        <begin position="363"/>
        <end position="385"/>
    </location>
</feature>
<feature type="transmembrane region" description="Helical" evidence="1">
    <location>
        <begin position="333"/>
        <end position="357"/>
    </location>
</feature>
<proteinExistence type="predicted"/>
<feature type="transmembrane region" description="Helical" evidence="1">
    <location>
        <begin position="37"/>
        <end position="53"/>
    </location>
</feature>
<evidence type="ECO:0000313" key="2">
    <source>
        <dbReference type="EMBL" id="ABW01012.1"/>
    </source>
</evidence>
<gene>
    <name evidence="2" type="ordered locus">Cmaq_0163</name>
</gene>
<dbReference type="EMBL" id="CP000852">
    <property type="protein sequence ID" value="ABW01012.1"/>
    <property type="molecule type" value="Genomic_DNA"/>
</dbReference>
<sequence>MYTSAILMLMLLILPLMFIIRDESIRMLQTAAESYPIYVSLFLSIMLTVNALSRRFISRIVIHDPGSQPLSALLTRTEIDFILSSPFNINALIAIKLTIDYIIPYALIITFGSLLSLLLTLMSIHNALMLITYVIIYVVNVVLLSTLLGLFNLIIPRTNNHYIDVTIPAVTSAYLLASSLINPSLNPLLNMSNITLTPILLAAIALTSIPILSLTKLMYIDAYGLLTQPKSKLSKASDSFPLNSSIFRIILNTSVKQGFKIALSASIVTFVTLTIITLTLTTRIMRGLEFLVYLLGFLIAYIHTSILGGTLAQERPWINFMAMDGLTYVRLRMLSRLIVTYALLTPIIAYLLVLFLVTESPLVLLEAFSIISMPPLTVPTSWIIMAEAKLPQSRGLIEDSLHRSSVKVLILLGLMYGLAGLFLLPLAMENIMITTGLIPVNEVSRFTLSIGLIELAASVLYYLLIMYSGFSGRVWRWFISKLAENGYV</sequence>
<keyword evidence="3" id="KW-1185">Reference proteome</keyword>
<evidence type="ECO:0000313" key="3">
    <source>
        <dbReference type="Proteomes" id="UP000001137"/>
    </source>
</evidence>
<keyword evidence="1" id="KW-1133">Transmembrane helix</keyword>
<feature type="transmembrane region" description="Helical" evidence="1">
    <location>
        <begin position="406"/>
        <end position="428"/>
    </location>
</feature>
<feature type="transmembrane region" description="Helical" evidence="1">
    <location>
        <begin position="193"/>
        <end position="214"/>
    </location>
</feature>
<dbReference type="KEGG" id="cma:Cmaq_0163"/>
<keyword evidence="1" id="KW-0812">Transmembrane</keyword>
<feature type="transmembrane region" description="Helical" evidence="1">
    <location>
        <begin position="261"/>
        <end position="284"/>
    </location>
</feature>
<feature type="transmembrane region" description="Helical" evidence="1">
    <location>
        <begin position="290"/>
        <end position="312"/>
    </location>
</feature>
<feature type="transmembrane region" description="Helical" evidence="1">
    <location>
        <begin position="162"/>
        <end position="181"/>
    </location>
</feature>
<organism evidence="2 3">
    <name type="scientific">Caldivirga maquilingensis (strain ATCC 700844 / DSM 13496 / JCM 10307 / IC-167)</name>
    <dbReference type="NCBI Taxonomy" id="397948"/>
    <lineage>
        <taxon>Archaea</taxon>
        <taxon>Thermoproteota</taxon>
        <taxon>Thermoprotei</taxon>
        <taxon>Thermoproteales</taxon>
        <taxon>Thermoproteaceae</taxon>
        <taxon>Caldivirga</taxon>
    </lineage>
</organism>
<reference evidence="2 3" key="1">
    <citation type="submission" date="2007-10" db="EMBL/GenBank/DDBJ databases">
        <title>Complete sequence of Caldivirga maquilingensis IC-167.</title>
        <authorList>
            <consortium name="US DOE Joint Genome Institute"/>
            <person name="Copeland A."/>
            <person name="Lucas S."/>
            <person name="Lapidus A."/>
            <person name="Barry K."/>
            <person name="Glavina del Rio T."/>
            <person name="Dalin E."/>
            <person name="Tice H."/>
            <person name="Pitluck S."/>
            <person name="Saunders E."/>
            <person name="Brettin T."/>
            <person name="Bruce D."/>
            <person name="Detter J.C."/>
            <person name="Han C."/>
            <person name="Schmutz J."/>
            <person name="Larimer F."/>
            <person name="Land M."/>
            <person name="Hauser L."/>
            <person name="Kyrpides N."/>
            <person name="Ivanova N."/>
            <person name="Biddle J.F."/>
            <person name="Zhang Z."/>
            <person name="Fitz-Gibbon S.T."/>
            <person name="Lowe T.M."/>
            <person name="Saltikov C."/>
            <person name="House C.H."/>
            <person name="Richardson P."/>
        </authorList>
    </citation>
    <scope>NUCLEOTIDE SEQUENCE [LARGE SCALE GENOMIC DNA]</scope>
    <source>
        <strain evidence="3">ATCC 700844 / DSM 13496 / JCM 10307 / IC-167</strain>
    </source>
</reference>
<dbReference type="eggNOG" id="arCOG03849">
    <property type="taxonomic scope" value="Archaea"/>
</dbReference>
<dbReference type="HOGENOM" id="CLU_558538_0_0_2"/>
<feature type="transmembrane region" description="Helical" evidence="1">
    <location>
        <begin position="448"/>
        <end position="470"/>
    </location>
</feature>
<name>A8MA80_CALMQ</name>
<accession>A8MA80</accession>
<protein>
    <submittedName>
        <fullName evidence="2">Uncharacterized protein</fullName>
    </submittedName>
</protein>
<keyword evidence="1" id="KW-0472">Membrane</keyword>